<protein>
    <recommendedName>
        <fullName evidence="3">F-box domain-containing protein</fullName>
    </recommendedName>
</protein>
<sequence length="567" mass="63565">MSTADTLPDDILSEILSLVLHVPDAKFATLVSSFERSDVPTVISPFLTRSQSSSAYLLVSKSWLYVGTSLLYNTVVLRSKAQAQALAATLTTNPDLGRFIKKLRVEGGFENLMHTILALSRNITDIFVTLDLARTDNPRGLCSGFPLIHPVRVIVDSPDSVPRVAEEFFEVIKACVLTWGQTVQFETSLLFAVEGTMSHVLNRAPCLHSLVLWNKYEARRIPSTIEKITKNPAVQSIRFVQGVYSAKQGYDQDFERVLYDLFKEKPRLLDLMNLSDERAVVAPQHTTPFVYPAQLLADASLEDAIWSRILSFAFQRNMSDVGQNHLRVALLTVSRMFKRLGIPNLYRNVQLSSESSARLFASRLEQYPALGCYIRTIIFRFRSGNTIAIDFDKIVLYAPSLVELNADTCEPISWDSFRRLGDAAGTILRFCRGLEVSANNEMANAGFFALFSQLETLHLRSKGRFWTDPTTIPNEAFPLLANLTIDGSDASFLDTLACMELPSIRNLNLVLTSPRALNRSTFLKKHGLKLQQLAVSRLQMDYASTIWHHCPLLESLCILCTEAVRNT</sequence>
<gene>
    <name evidence="1" type="ORF">R3P38DRAFT_2496391</name>
</gene>
<evidence type="ECO:0000313" key="2">
    <source>
        <dbReference type="Proteomes" id="UP001362999"/>
    </source>
</evidence>
<reference evidence="1 2" key="1">
    <citation type="journal article" date="2024" name="J Genomics">
        <title>Draft genome sequencing and assembly of Favolaschia claudopus CIRM-BRFM 2984 isolated from oak limbs.</title>
        <authorList>
            <person name="Navarro D."/>
            <person name="Drula E."/>
            <person name="Chaduli D."/>
            <person name="Cazenave R."/>
            <person name="Ahrendt S."/>
            <person name="Wang J."/>
            <person name="Lipzen A."/>
            <person name="Daum C."/>
            <person name="Barry K."/>
            <person name="Grigoriev I.V."/>
            <person name="Favel A."/>
            <person name="Rosso M.N."/>
            <person name="Martin F."/>
        </authorList>
    </citation>
    <scope>NUCLEOTIDE SEQUENCE [LARGE SCALE GENOMIC DNA]</scope>
    <source>
        <strain evidence="1 2">CIRM-BRFM 2984</strain>
    </source>
</reference>
<comment type="caution">
    <text evidence="1">The sequence shown here is derived from an EMBL/GenBank/DDBJ whole genome shotgun (WGS) entry which is preliminary data.</text>
</comment>
<organism evidence="1 2">
    <name type="scientific">Favolaschia claudopus</name>
    <dbReference type="NCBI Taxonomy" id="2862362"/>
    <lineage>
        <taxon>Eukaryota</taxon>
        <taxon>Fungi</taxon>
        <taxon>Dikarya</taxon>
        <taxon>Basidiomycota</taxon>
        <taxon>Agaricomycotina</taxon>
        <taxon>Agaricomycetes</taxon>
        <taxon>Agaricomycetidae</taxon>
        <taxon>Agaricales</taxon>
        <taxon>Marasmiineae</taxon>
        <taxon>Mycenaceae</taxon>
        <taxon>Favolaschia</taxon>
    </lineage>
</organism>
<accession>A0AAW0E739</accession>
<dbReference type="AlphaFoldDB" id="A0AAW0E739"/>
<dbReference type="EMBL" id="JAWWNJ010000003">
    <property type="protein sequence ID" value="KAK7059658.1"/>
    <property type="molecule type" value="Genomic_DNA"/>
</dbReference>
<evidence type="ECO:0008006" key="3">
    <source>
        <dbReference type="Google" id="ProtNLM"/>
    </source>
</evidence>
<proteinExistence type="predicted"/>
<dbReference type="SUPFAM" id="SSF52047">
    <property type="entry name" value="RNI-like"/>
    <property type="match status" value="1"/>
</dbReference>
<keyword evidence="2" id="KW-1185">Reference proteome</keyword>
<name>A0AAW0E739_9AGAR</name>
<evidence type="ECO:0000313" key="1">
    <source>
        <dbReference type="EMBL" id="KAK7059658.1"/>
    </source>
</evidence>
<dbReference type="Proteomes" id="UP001362999">
    <property type="component" value="Unassembled WGS sequence"/>
</dbReference>